<gene>
    <name evidence="3" type="ORF">BS47DRAFT_492193</name>
</gene>
<dbReference type="PANTHER" id="PTHR31834:SF1">
    <property type="entry name" value="INITIATION-SPECIFIC ALPHA-1,6-MANNOSYLTRANSFERASE"/>
    <property type="match status" value="1"/>
</dbReference>
<evidence type="ECO:0000313" key="4">
    <source>
        <dbReference type="Proteomes" id="UP000886523"/>
    </source>
</evidence>
<dbReference type="PANTHER" id="PTHR31834">
    <property type="entry name" value="INITIATION-SPECIFIC ALPHA-1,6-MANNOSYLTRANSFERASE"/>
    <property type="match status" value="1"/>
</dbReference>
<reference evidence="3" key="1">
    <citation type="journal article" date="2020" name="Nat. Commun.">
        <title>Large-scale genome sequencing of mycorrhizal fungi provides insights into the early evolution of symbiotic traits.</title>
        <authorList>
            <person name="Miyauchi S."/>
            <person name="Kiss E."/>
            <person name="Kuo A."/>
            <person name="Drula E."/>
            <person name="Kohler A."/>
            <person name="Sanchez-Garcia M."/>
            <person name="Morin E."/>
            <person name="Andreopoulos B."/>
            <person name="Barry K.W."/>
            <person name="Bonito G."/>
            <person name="Buee M."/>
            <person name="Carver A."/>
            <person name="Chen C."/>
            <person name="Cichocki N."/>
            <person name="Clum A."/>
            <person name="Culley D."/>
            <person name="Crous P.W."/>
            <person name="Fauchery L."/>
            <person name="Girlanda M."/>
            <person name="Hayes R.D."/>
            <person name="Keri Z."/>
            <person name="LaButti K."/>
            <person name="Lipzen A."/>
            <person name="Lombard V."/>
            <person name="Magnuson J."/>
            <person name="Maillard F."/>
            <person name="Murat C."/>
            <person name="Nolan M."/>
            <person name="Ohm R.A."/>
            <person name="Pangilinan J."/>
            <person name="Pereira M.F."/>
            <person name="Perotto S."/>
            <person name="Peter M."/>
            <person name="Pfister S."/>
            <person name="Riley R."/>
            <person name="Sitrit Y."/>
            <person name="Stielow J.B."/>
            <person name="Szollosi G."/>
            <person name="Zifcakova L."/>
            <person name="Stursova M."/>
            <person name="Spatafora J.W."/>
            <person name="Tedersoo L."/>
            <person name="Vaario L.M."/>
            <person name="Yamada A."/>
            <person name="Yan M."/>
            <person name="Wang P."/>
            <person name="Xu J."/>
            <person name="Bruns T."/>
            <person name="Baldrian P."/>
            <person name="Vilgalys R."/>
            <person name="Dunand C."/>
            <person name="Henrissat B."/>
            <person name="Grigoriev I.V."/>
            <person name="Hibbett D."/>
            <person name="Nagy L.G."/>
            <person name="Martin F.M."/>
        </authorList>
    </citation>
    <scope>NUCLEOTIDE SEQUENCE</scope>
    <source>
        <strain evidence="3">UP504</strain>
    </source>
</reference>
<feature type="region of interest" description="Disordered" evidence="2">
    <location>
        <begin position="206"/>
        <end position="235"/>
    </location>
</feature>
<accession>A0A9P6AHI3</accession>
<dbReference type="Gene3D" id="3.90.550.20">
    <property type="match status" value="1"/>
</dbReference>
<dbReference type="Pfam" id="PF04488">
    <property type="entry name" value="Gly_transf_sug"/>
    <property type="match status" value="1"/>
</dbReference>
<dbReference type="AlphaFoldDB" id="A0A9P6AHI3"/>
<evidence type="ECO:0000256" key="2">
    <source>
        <dbReference type="SAM" id="MobiDB-lite"/>
    </source>
</evidence>
<keyword evidence="4" id="KW-1185">Reference proteome</keyword>
<dbReference type="InterPro" id="IPR007577">
    <property type="entry name" value="GlycoTrfase_DXD_sugar-bd_CS"/>
</dbReference>
<feature type="compositionally biased region" description="Basic and acidic residues" evidence="2">
    <location>
        <begin position="226"/>
        <end position="235"/>
    </location>
</feature>
<evidence type="ECO:0000256" key="1">
    <source>
        <dbReference type="ARBA" id="ARBA00009003"/>
    </source>
</evidence>
<dbReference type="InterPro" id="IPR029044">
    <property type="entry name" value="Nucleotide-diphossugar_trans"/>
</dbReference>
<dbReference type="EMBL" id="MU129135">
    <property type="protein sequence ID" value="KAF9505826.1"/>
    <property type="molecule type" value="Genomic_DNA"/>
</dbReference>
<proteinExistence type="inferred from homology"/>
<name>A0A9P6AHI3_9AGAM</name>
<dbReference type="SUPFAM" id="SSF53448">
    <property type="entry name" value="Nucleotide-diphospho-sugar transferases"/>
    <property type="match status" value="1"/>
</dbReference>
<sequence length="235" mass="26733">MIRYLLLLTNGGVYSDVDTRPIMHMSQWATGVENWTPALGPRYPVRMIVGIEGDLHIWRNWESFFQSIGLIKCGRHRPLQFTQWTIAAQASHPILIDTVRRIVDTSTLAHAWNITHRRQIEALEAANWRARAAKVMQRKKPWDGDTKGQKLSVQEWTGPAAFTDAVLSYLLATAGVREKDLYGLDHPVQIGDVIVLPVNGFNPTDQDISTTESRSIHMFRGSWRKPPSESKRPKL</sequence>
<dbReference type="Proteomes" id="UP000886523">
    <property type="component" value="Unassembled WGS sequence"/>
</dbReference>
<comment type="caution">
    <text evidence="3">The sequence shown here is derived from an EMBL/GenBank/DDBJ whole genome shotgun (WGS) entry which is preliminary data.</text>
</comment>
<protein>
    <submittedName>
        <fullName evidence="3">Glycosyltransferase family 32 protein</fullName>
    </submittedName>
</protein>
<comment type="similarity">
    <text evidence="1">Belongs to the glycosyltransferase 32 family.</text>
</comment>
<dbReference type="GO" id="GO:0006487">
    <property type="term" value="P:protein N-linked glycosylation"/>
    <property type="evidence" value="ECO:0007669"/>
    <property type="project" value="TreeGrafter"/>
</dbReference>
<dbReference type="GO" id="GO:0000009">
    <property type="term" value="F:alpha-1,6-mannosyltransferase activity"/>
    <property type="evidence" value="ECO:0007669"/>
    <property type="project" value="InterPro"/>
</dbReference>
<dbReference type="OrthoDB" id="409543at2759"/>
<evidence type="ECO:0000313" key="3">
    <source>
        <dbReference type="EMBL" id="KAF9505826.1"/>
    </source>
</evidence>
<organism evidence="3 4">
    <name type="scientific">Hydnum rufescens UP504</name>
    <dbReference type="NCBI Taxonomy" id="1448309"/>
    <lineage>
        <taxon>Eukaryota</taxon>
        <taxon>Fungi</taxon>
        <taxon>Dikarya</taxon>
        <taxon>Basidiomycota</taxon>
        <taxon>Agaricomycotina</taxon>
        <taxon>Agaricomycetes</taxon>
        <taxon>Cantharellales</taxon>
        <taxon>Hydnaceae</taxon>
        <taxon>Hydnum</taxon>
    </lineage>
</organism>
<dbReference type="InterPro" id="IPR039367">
    <property type="entry name" value="Och1-like"/>
</dbReference>
<dbReference type="GO" id="GO:0000136">
    <property type="term" value="C:mannan polymerase complex"/>
    <property type="evidence" value="ECO:0007669"/>
    <property type="project" value="TreeGrafter"/>
</dbReference>